<dbReference type="SUPFAM" id="SSF102215">
    <property type="entry name" value="Creatininase"/>
    <property type="match status" value="1"/>
</dbReference>
<dbReference type="Gene3D" id="3.40.50.10310">
    <property type="entry name" value="Creatininase"/>
    <property type="match status" value="1"/>
</dbReference>
<keyword evidence="3" id="KW-0378">Hydrolase</keyword>
<feature type="region of interest" description="Disordered" evidence="6">
    <location>
        <begin position="308"/>
        <end position="327"/>
    </location>
</feature>
<evidence type="ECO:0000256" key="3">
    <source>
        <dbReference type="ARBA" id="ARBA00022801"/>
    </source>
</evidence>
<evidence type="ECO:0000256" key="4">
    <source>
        <dbReference type="ARBA" id="ARBA00022833"/>
    </source>
</evidence>
<name>A0A919L3F1_9ACTN</name>
<dbReference type="Proteomes" id="UP000603708">
    <property type="component" value="Unassembled WGS sequence"/>
</dbReference>
<accession>A0A919L3F1</accession>
<dbReference type="PANTHER" id="PTHR35005">
    <property type="entry name" value="3-DEHYDRO-SCYLLO-INOSOSE HYDROLASE"/>
    <property type="match status" value="1"/>
</dbReference>
<feature type="compositionally biased region" description="Basic and acidic residues" evidence="6">
    <location>
        <begin position="11"/>
        <end position="20"/>
    </location>
</feature>
<feature type="compositionally biased region" description="Low complexity" evidence="6">
    <location>
        <begin position="21"/>
        <end position="49"/>
    </location>
</feature>
<evidence type="ECO:0000256" key="1">
    <source>
        <dbReference type="ARBA" id="ARBA00001947"/>
    </source>
</evidence>
<comment type="caution">
    <text evidence="7">The sequence shown here is derived from an EMBL/GenBank/DDBJ whole genome shotgun (WGS) entry which is preliminary data.</text>
</comment>
<proteinExistence type="inferred from homology"/>
<evidence type="ECO:0000313" key="8">
    <source>
        <dbReference type="Proteomes" id="UP000603708"/>
    </source>
</evidence>
<feature type="region of interest" description="Disordered" evidence="6">
    <location>
        <begin position="1"/>
        <end position="60"/>
    </location>
</feature>
<protein>
    <submittedName>
        <fullName evidence="7">Creatinine amidohydrolase</fullName>
    </submittedName>
</protein>
<dbReference type="Pfam" id="PF02633">
    <property type="entry name" value="Creatininase"/>
    <property type="match status" value="1"/>
</dbReference>
<reference evidence="7" key="2">
    <citation type="submission" date="2020-09" db="EMBL/GenBank/DDBJ databases">
        <authorList>
            <person name="Sun Q."/>
            <person name="Ohkuma M."/>
        </authorList>
    </citation>
    <scope>NUCLEOTIDE SEQUENCE</scope>
    <source>
        <strain evidence="7">JCM 5069</strain>
    </source>
</reference>
<dbReference type="AlphaFoldDB" id="A0A919L3F1"/>
<dbReference type="GO" id="GO:0046872">
    <property type="term" value="F:metal ion binding"/>
    <property type="evidence" value="ECO:0007669"/>
    <property type="project" value="UniProtKB-KW"/>
</dbReference>
<evidence type="ECO:0000256" key="5">
    <source>
        <dbReference type="ARBA" id="ARBA00024029"/>
    </source>
</evidence>
<dbReference type="InterPro" id="IPR003785">
    <property type="entry name" value="Creatininase/forma_Hydrolase"/>
</dbReference>
<dbReference type="PANTHER" id="PTHR35005:SF1">
    <property type="entry name" value="2-AMINO-5-FORMYLAMINO-6-RIBOSYLAMINOPYRIMIDIN-4(3H)-ONE 5'-MONOPHOSPHATE DEFORMYLASE"/>
    <property type="match status" value="1"/>
</dbReference>
<comment type="cofactor">
    <cofactor evidence="1">
        <name>Zn(2+)</name>
        <dbReference type="ChEBI" id="CHEBI:29105"/>
    </cofactor>
</comment>
<evidence type="ECO:0000256" key="2">
    <source>
        <dbReference type="ARBA" id="ARBA00022723"/>
    </source>
</evidence>
<keyword evidence="4" id="KW-0862">Zinc</keyword>
<keyword evidence="2" id="KW-0479">Metal-binding</keyword>
<keyword evidence="8" id="KW-1185">Reference proteome</keyword>
<evidence type="ECO:0000256" key="6">
    <source>
        <dbReference type="SAM" id="MobiDB-lite"/>
    </source>
</evidence>
<organism evidence="7 8">
    <name type="scientific">Streptomyces sulfonofaciens</name>
    <dbReference type="NCBI Taxonomy" id="68272"/>
    <lineage>
        <taxon>Bacteria</taxon>
        <taxon>Bacillati</taxon>
        <taxon>Actinomycetota</taxon>
        <taxon>Actinomycetes</taxon>
        <taxon>Kitasatosporales</taxon>
        <taxon>Streptomycetaceae</taxon>
        <taxon>Streptomyces</taxon>
    </lineage>
</organism>
<comment type="similarity">
    <text evidence="5">Belongs to the creatininase superfamily.</text>
</comment>
<evidence type="ECO:0000313" key="7">
    <source>
        <dbReference type="EMBL" id="GHH83515.1"/>
    </source>
</evidence>
<dbReference type="EMBL" id="BNCD01000014">
    <property type="protein sequence ID" value="GHH83515.1"/>
    <property type="molecule type" value="Genomic_DNA"/>
</dbReference>
<sequence length="327" mass="34237">MTEGNTVTRRNRPDPDRTRMTDPTGAPTATASTPDPAAAPTAAASAPRPSGGPPPAAPAAHARLTELTWREVRGAGGHGIALLPIGSQEQHAHHLPMGTDTLLVEAVTERALALLAAEPDAPALVRLPTLPFGHSPHHLFAAALSLSAPTLAAVLDDLLDSLVTSGYRRIMVVNGHGGNDEIMRLAVKRFALRAQATVAACSYWTLATGEEPGERPERTPGHAGWFETSLMLAAHPALVRTPVPPRVPVEPPPLFDRPPYPGLTVERHGEWERVGGSTDDARGADAALGRRLLDDRARGLALAIRAFDAATAGQPTAATPDPAQGEA</sequence>
<dbReference type="InterPro" id="IPR024087">
    <property type="entry name" value="Creatininase-like_sf"/>
</dbReference>
<dbReference type="GO" id="GO:0009231">
    <property type="term" value="P:riboflavin biosynthetic process"/>
    <property type="evidence" value="ECO:0007669"/>
    <property type="project" value="TreeGrafter"/>
</dbReference>
<gene>
    <name evidence="7" type="ORF">GCM10018793_45800</name>
</gene>
<reference evidence="7" key="1">
    <citation type="journal article" date="2014" name="Int. J. Syst. Evol. Microbiol.">
        <title>Complete genome sequence of Corynebacterium casei LMG S-19264T (=DSM 44701T), isolated from a smear-ripened cheese.</title>
        <authorList>
            <consortium name="US DOE Joint Genome Institute (JGI-PGF)"/>
            <person name="Walter F."/>
            <person name="Albersmeier A."/>
            <person name="Kalinowski J."/>
            <person name="Ruckert C."/>
        </authorList>
    </citation>
    <scope>NUCLEOTIDE SEQUENCE</scope>
    <source>
        <strain evidence="7">JCM 5069</strain>
    </source>
</reference>
<dbReference type="GO" id="GO:0016811">
    <property type="term" value="F:hydrolase activity, acting on carbon-nitrogen (but not peptide) bonds, in linear amides"/>
    <property type="evidence" value="ECO:0007669"/>
    <property type="project" value="TreeGrafter"/>
</dbReference>